<gene>
    <name evidence="2" type="ORF">CDD80_902</name>
</gene>
<feature type="region of interest" description="Disordered" evidence="1">
    <location>
        <begin position="1"/>
        <end position="75"/>
    </location>
</feature>
<evidence type="ECO:0000256" key="1">
    <source>
        <dbReference type="SAM" id="MobiDB-lite"/>
    </source>
</evidence>
<reference evidence="2 3" key="1">
    <citation type="submission" date="2017-06" db="EMBL/GenBank/DDBJ databases">
        <title>Ant-infecting Ophiocordyceps genomes reveal a high diversity of potential behavioral manipulation genes and a possible major role for enterotoxins.</title>
        <authorList>
            <person name="De Bekker C."/>
            <person name="Evans H.C."/>
            <person name="Brachmann A."/>
            <person name="Hughes D.P."/>
        </authorList>
    </citation>
    <scope>NUCLEOTIDE SEQUENCE [LARGE SCALE GENOMIC DNA]</scope>
    <source>
        <strain evidence="2 3">Map16</strain>
    </source>
</reference>
<evidence type="ECO:0000313" key="2">
    <source>
        <dbReference type="EMBL" id="PHH77134.1"/>
    </source>
</evidence>
<dbReference type="AlphaFoldDB" id="A0A2C5ZCH8"/>
<proteinExistence type="predicted"/>
<name>A0A2C5ZCH8_9HYPO</name>
<dbReference type="Proteomes" id="UP000226431">
    <property type="component" value="Unassembled WGS sequence"/>
</dbReference>
<evidence type="ECO:0000313" key="3">
    <source>
        <dbReference type="Proteomes" id="UP000226431"/>
    </source>
</evidence>
<protein>
    <submittedName>
        <fullName evidence="2">Uncharacterized protein</fullName>
    </submittedName>
</protein>
<keyword evidence="3" id="KW-1185">Reference proteome</keyword>
<comment type="caution">
    <text evidence="2">The sequence shown here is derived from an EMBL/GenBank/DDBJ whole genome shotgun (WGS) entry which is preliminary data.</text>
</comment>
<sequence>MLVHHAPNLLPTLPLHPRPCDSSAAQPPANEAGSAPTASAATRWKRAASGATPASRPKEQRGRWATTTTTGKNALGGAARLGTARHVDGSFRHRRRRRQRTRRLCIRRDSARLLHALLCMASREKVATQPIYQPQDAPFLVAPRFVVRMDALWRMRIF</sequence>
<dbReference type="EMBL" id="NJES01000132">
    <property type="protein sequence ID" value="PHH77134.1"/>
    <property type="molecule type" value="Genomic_DNA"/>
</dbReference>
<accession>A0A2C5ZCH8</accession>
<organism evidence="2 3">
    <name type="scientific">Ophiocordyceps camponoti-rufipedis</name>
    <dbReference type="NCBI Taxonomy" id="2004952"/>
    <lineage>
        <taxon>Eukaryota</taxon>
        <taxon>Fungi</taxon>
        <taxon>Dikarya</taxon>
        <taxon>Ascomycota</taxon>
        <taxon>Pezizomycotina</taxon>
        <taxon>Sordariomycetes</taxon>
        <taxon>Hypocreomycetidae</taxon>
        <taxon>Hypocreales</taxon>
        <taxon>Ophiocordycipitaceae</taxon>
        <taxon>Ophiocordyceps</taxon>
    </lineage>
</organism>